<evidence type="ECO:0000256" key="7">
    <source>
        <dbReference type="ARBA" id="ARBA00022679"/>
    </source>
</evidence>
<keyword evidence="15" id="KW-1185">Reference proteome</keyword>
<dbReference type="NCBIfam" id="TIGR00682">
    <property type="entry name" value="lpxK"/>
    <property type="match status" value="1"/>
</dbReference>
<keyword evidence="7 13" id="KW-0808">Transferase</keyword>
<gene>
    <name evidence="13" type="primary">lpxK</name>
    <name evidence="14" type="ORF">ACY05_02630</name>
</gene>
<dbReference type="GO" id="GO:0009245">
    <property type="term" value="P:lipid A biosynthetic process"/>
    <property type="evidence" value="ECO:0007669"/>
    <property type="project" value="UniProtKB-UniRule"/>
</dbReference>
<dbReference type="PANTHER" id="PTHR42724">
    <property type="entry name" value="TETRAACYLDISACCHARIDE 4'-KINASE"/>
    <property type="match status" value="1"/>
</dbReference>
<dbReference type="EMBL" id="LFZK01000001">
    <property type="protein sequence ID" value="KYC29424.1"/>
    <property type="molecule type" value="Genomic_DNA"/>
</dbReference>
<evidence type="ECO:0000256" key="2">
    <source>
        <dbReference type="ARBA" id="ARBA00004870"/>
    </source>
</evidence>
<evidence type="ECO:0000256" key="8">
    <source>
        <dbReference type="ARBA" id="ARBA00022741"/>
    </source>
</evidence>
<evidence type="ECO:0000256" key="12">
    <source>
        <dbReference type="ARBA" id="ARBA00029757"/>
    </source>
</evidence>
<evidence type="ECO:0000256" key="9">
    <source>
        <dbReference type="ARBA" id="ARBA00022777"/>
    </source>
</evidence>
<evidence type="ECO:0000256" key="13">
    <source>
        <dbReference type="HAMAP-Rule" id="MF_00409"/>
    </source>
</evidence>
<proteinExistence type="inferred from homology"/>
<dbReference type="OrthoDB" id="9766423at2"/>
<dbReference type="GO" id="GO:0009244">
    <property type="term" value="P:lipopolysaccharide core region biosynthetic process"/>
    <property type="evidence" value="ECO:0007669"/>
    <property type="project" value="TreeGrafter"/>
</dbReference>
<evidence type="ECO:0000256" key="5">
    <source>
        <dbReference type="ARBA" id="ARBA00022516"/>
    </source>
</evidence>
<keyword evidence="6 13" id="KW-0441">Lipid A biosynthesis</keyword>
<dbReference type="GO" id="GO:0005524">
    <property type="term" value="F:ATP binding"/>
    <property type="evidence" value="ECO:0007669"/>
    <property type="project" value="UniProtKB-UniRule"/>
</dbReference>
<evidence type="ECO:0000313" key="14">
    <source>
        <dbReference type="EMBL" id="KYC29424.1"/>
    </source>
</evidence>
<dbReference type="GO" id="GO:0009029">
    <property type="term" value="F:lipid-A 4'-kinase activity"/>
    <property type="evidence" value="ECO:0007669"/>
    <property type="project" value="UniProtKB-UniRule"/>
</dbReference>
<comment type="similarity">
    <text evidence="13">Belongs to the LpxK family.</text>
</comment>
<accession>A0A656Z8Z0</accession>
<comment type="function">
    <text evidence="1 13">Transfers the gamma-phosphate of ATP to the 4'-position of a tetraacyldisaccharide 1-phosphate intermediate (termed DS-1-P) to form tetraacyldisaccharide 1,4'-bis-phosphate (lipid IVA).</text>
</comment>
<dbReference type="PANTHER" id="PTHR42724:SF1">
    <property type="entry name" value="TETRAACYLDISACCHARIDE 4'-KINASE, MITOCHONDRIAL-RELATED"/>
    <property type="match status" value="1"/>
</dbReference>
<dbReference type="HAMAP" id="MF_00409">
    <property type="entry name" value="LpxK"/>
    <property type="match status" value="1"/>
</dbReference>
<dbReference type="RefSeq" id="WP_067170361.1">
    <property type="nucleotide sequence ID" value="NZ_LFZK01000001.1"/>
</dbReference>
<keyword evidence="10 13" id="KW-0067">ATP-binding</keyword>
<dbReference type="SUPFAM" id="SSF52540">
    <property type="entry name" value="P-loop containing nucleoside triphosphate hydrolases"/>
    <property type="match status" value="1"/>
</dbReference>
<keyword evidence="11 13" id="KW-0443">Lipid metabolism</keyword>
<keyword evidence="5 13" id="KW-0444">Lipid biosynthesis</keyword>
<comment type="pathway">
    <text evidence="2 13">Glycolipid biosynthesis; lipid IV(A) biosynthesis; lipid IV(A) from (3R)-3-hydroxytetradecanoyl-[acyl-carrier-protein] and UDP-N-acetyl-alpha-D-glucosamine: step 6/6.</text>
</comment>
<keyword evidence="8 13" id="KW-0547">Nucleotide-binding</keyword>
<dbReference type="InterPro" id="IPR003758">
    <property type="entry name" value="LpxK"/>
</dbReference>
<dbReference type="GO" id="GO:0005886">
    <property type="term" value="C:plasma membrane"/>
    <property type="evidence" value="ECO:0007669"/>
    <property type="project" value="TreeGrafter"/>
</dbReference>
<reference evidence="14 15" key="1">
    <citation type="journal article" date="2016" name="ISME J.">
        <title>Integrated multi-omics analyses reveal the biochemical mechanisms and phylogenetic relevance of anaerobic androgen biodegradation in the environment.</title>
        <authorList>
            <person name="Yang F.C."/>
            <person name="Chen Y.L."/>
            <person name="Tang S.L."/>
            <person name="Yu C.P."/>
            <person name="Wang P.H."/>
            <person name="Ismail W."/>
            <person name="Wang C.H."/>
            <person name="Ding J.Y."/>
            <person name="Yang C.Y."/>
            <person name="Yang C.Y."/>
            <person name="Chiang Y.R."/>
        </authorList>
    </citation>
    <scope>NUCLEOTIDE SEQUENCE [LARGE SCALE GENOMIC DNA]</scope>
    <source>
        <strain evidence="14 15">DSM 13999</strain>
    </source>
</reference>
<dbReference type="EC" id="2.7.1.130" evidence="3 13"/>
<evidence type="ECO:0000256" key="4">
    <source>
        <dbReference type="ARBA" id="ARBA00016436"/>
    </source>
</evidence>
<feature type="binding site" evidence="13">
    <location>
        <begin position="60"/>
        <end position="67"/>
    </location>
    <ligand>
        <name>ATP</name>
        <dbReference type="ChEBI" id="CHEBI:30616"/>
    </ligand>
</feature>
<comment type="catalytic activity">
    <reaction evidence="13">
        <text>a lipid A disaccharide + ATP = a lipid IVA + ADP + H(+)</text>
        <dbReference type="Rhea" id="RHEA:67840"/>
        <dbReference type="ChEBI" id="CHEBI:15378"/>
        <dbReference type="ChEBI" id="CHEBI:30616"/>
        <dbReference type="ChEBI" id="CHEBI:176343"/>
        <dbReference type="ChEBI" id="CHEBI:176425"/>
        <dbReference type="ChEBI" id="CHEBI:456216"/>
        <dbReference type="EC" id="2.7.1.130"/>
    </reaction>
</comment>
<dbReference type="Proteomes" id="UP000243416">
    <property type="component" value="Unassembled WGS sequence"/>
</dbReference>
<dbReference type="InterPro" id="IPR027417">
    <property type="entry name" value="P-loop_NTPase"/>
</dbReference>
<sequence>MDPAHFFPKLWQRRSPAATLLLPVSLLFALLGGLRRLAYRRDWLKRERLPVPVVVIGNIIVGGSGKTPLTLWLADELRRAGRRPGIISRGYAAEGAARAAGEAREVHADSHAGEVGDEPLLLKRRSGLPVFVGRDRVAAGRALLAAYPDCDLLLSDDGLQHYRLMRDVEIALVDGRGLMNGWLLPAGPLREPGRRLAQVAALVLNGASARVPAGATQVPAFAMQLSGATFERLDAPETRCTAADLQGLKLAAIAGIAVPERFFDHLAGLGLQFSRHVFPDHHRYTAAELTAIQSATRADALLMTEKDAVKCGAYSHCPSPCPIWVLPVTAQVVRIGPTGPPAAGGNGNLAAHVEHCLLEKSRGSPTA</sequence>
<comment type="caution">
    <text evidence="14">The sequence shown here is derived from an EMBL/GenBank/DDBJ whole genome shotgun (WGS) entry which is preliminary data.</text>
</comment>
<evidence type="ECO:0000256" key="3">
    <source>
        <dbReference type="ARBA" id="ARBA00012071"/>
    </source>
</evidence>
<dbReference type="Pfam" id="PF02606">
    <property type="entry name" value="LpxK"/>
    <property type="match status" value="1"/>
</dbReference>
<protein>
    <recommendedName>
        <fullName evidence="4 13">Tetraacyldisaccharide 4'-kinase</fullName>
        <ecNumber evidence="3 13">2.7.1.130</ecNumber>
    </recommendedName>
    <alternativeName>
        <fullName evidence="12 13">Lipid A 4'-kinase</fullName>
    </alternativeName>
</protein>
<evidence type="ECO:0000313" key="15">
    <source>
        <dbReference type="Proteomes" id="UP000243416"/>
    </source>
</evidence>
<dbReference type="UniPathway" id="UPA00359">
    <property type="reaction ID" value="UER00482"/>
</dbReference>
<evidence type="ECO:0000256" key="1">
    <source>
        <dbReference type="ARBA" id="ARBA00002274"/>
    </source>
</evidence>
<evidence type="ECO:0000256" key="6">
    <source>
        <dbReference type="ARBA" id="ARBA00022556"/>
    </source>
</evidence>
<evidence type="ECO:0000256" key="10">
    <source>
        <dbReference type="ARBA" id="ARBA00022840"/>
    </source>
</evidence>
<dbReference type="AlphaFoldDB" id="A0A656Z8Z0"/>
<organism evidence="14 15">
    <name type="scientific">Sterolibacterium denitrificans</name>
    <dbReference type="NCBI Taxonomy" id="157592"/>
    <lineage>
        <taxon>Bacteria</taxon>
        <taxon>Pseudomonadati</taxon>
        <taxon>Pseudomonadota</taxon>
        <taxon>Betaproteobacteria</taxon>
        <taxon>Nitrosomonadales</taxon>
        <taxon>Sterolibacteriaceae</taxon>
        <taxon>Sterolibacterium</taxon>
    </lineage>
</organism>
<evidence type="ECO:0000256" key="11">
    <source>
        <dbReference type="ARBA" id="ARBA00023098"/>
    </source>
</evidence>
<keyword evidence="9 13" id="KW-0418">Kinase</keyword>
<name>A0A656Z8Z0_9PROT</name>